<dbReference type="Gene3D" id="4.10.1240.10">
    <property type="entry name" value="GPCR, family 2, extracellular hormone receptor domain"/>
    <property type="match status" value="1"/>
</dbReference>
<evidence type="ECO:0000256" key="9">
    <source>
        <dbReference type="ARBA" id="ARBA00023180"/>
    </source>
</evidence>
<dbReference type="Pfam" id="PF07679">
    <property type="entry name" value="I-set"/>
    <property type="match status" value="1"/>
</dbReference>
<dbReference type="InterPro" id="IPR000832">
    <property type="entry name" value="GPCR_2_secretin-like"/>
</dbReference>
<feature type="transmembrane region" description="Helical" evidence="13">
    <location>
        <begin position="1018"/>
        <end position="1046"/>
    </location>
</feature>
<dbReference type="PROSITE" id="PS01180">
    <property type="entry name" value="CUB"/>
    <property type="match status" value="1"/>
</dbReference>
<evidence type="ECO:0000259" key="16">
    <source>
        <dbReference type="PROSITE" id="PS50026"/>
    </source>
</evidence>
<feature type="transmembrane region" description="Helical" evidence="13">
    <location>
        <begin position="958"/>
        <end position="981"/>
    </location>
</feature>
<dbReference type="GO" id="GO:0007189">
    <property type="term" value="P:adenylate cyclase-activating G protein-coupled receptor signaling pathway"/>
    <property type="evidence" value="ECO:0007669"/>
    <property type="project" value="TreeGrafter"/>
</dbReference>
<feature type="chain" id="PRO_5035809014" evidence="14">
    <location>
        <begin position="22"/>
        <end position="1467"/>
    </location>
</feature>
<dbReference type="InterPro" id="IPR003599">
    <property type="entry name" value="Ig_sub"/>
</dbReference>
<dbReference type="SMART" id="SM00409">
    <property type="entry name" value="IG"/>
    <property type="match status" value="2"/>
</dbReference>
<comment type="caution">
    <text evidence="20">The sequence shown here is derived from an EMBL/GenBank/DDBJ whole genome shotgun (WGS) entry which is preliminary data.</text>
</comment>
<feature type="transmembrane region" description="Helical" evidence="13">
    <location>
        <begin position="1099"/>
        <end position="1120"/>
    </location>
</feature>
<dbReference type="PROSITE" id="PS01186">
    <property type="entry name" value="EGF_2"/>
    <property type="match status" value="1"/>
</dbReference>
<dbReference type="InterPro" id="IPR013098">
    <property type="entry name" value="Ig_I-set"/>
</dbReference>
<evidence type="ECO:0000259" key="19">
    <source>
        <dbReference type="PROSITE" id="PS50835"/>
    </source>
</evidence>
<dbReference type="Gene3D" id="2.10.25.10">
    <property type="entry name" value="Laminin"/>
    <property type="match status" value="1"/>
</dbReference>
<evidence type="ECO:0000256" key="8">
    <source>
        <dbReference type="ARBA" id="ARBA00023170"/>
    </source>
</evidence>
<evidence type="ECO:0000256" key="4">
    <source>
        <dbReference type="ARBA" id="ARBA00022989"/>
    </source>
</evidence>
<evidence type="ECO:0000256" key="12">
    <source>
        <dbReference type="SAM" id="MobiDB-lite"/>
    </source>
</evidence>
<evidence type="ECO:0000256" key="13">
    <source>
        <dbReference type="SAM" id="Phobius"/>
    </source>
</evidence>
<dbReference type="Gene3D" id="1.20.1070.10">
    <property type="entry name" value="Rhodopsin 7-helix transmembrane proteins"/>
    <property type="match status" value="1"/>
</dbReference>
<evidence type="ECO:0000313" key="20">
    <source>
        <dbReference type="EMBL" id="KAF8766542.1"/>
    </source>
</evidence>
<evidence type="ECO:0000256" key="3">
    <source>
        <dbReference type="ARBA" id="ARBA00022692"/>
    </source>
</evidence>
<proteinExistence type="inferred from homology"/>
<dbReference type="GO" id="GO:0007166">
    <property type="term" value="P:cell surface receptor signaling pathway"/>
    <property type="evidence" value="ECO:0007669"/>
    <property type="project" value="InterPro"/>
</dbReference>
<feature type="domain" description="Ig-like" evidence="19">
    <location>
        <begin position="486"/>
        <end position="574"/>
    </location>
</feature>
<dbReference type="InterPro" id="IPR007110">
    <property type="entry name" value="Ig-like_dom"/>
</dbReference>
<sequence>MWWFAVYLWILVAAQSPPAGTSTTNCRVTMKEPRGVITTPNFPDPYPVPISCQWVIEAPSDKVIAVYFTQFYMREGLQATEYAYYSPNVKMGKAEFGTISSEREPTYLVSNKPVLVLDFNVREVANIHMRVREYLLDVFGFNITYEFLSKNESVRKDACLYHHCSFTGNCYASAGFDKYYCNCFSKYFGEECQYDAECGPDAGRNMCLNGGTCRYYIGSTVRTCECPPGYDGARCEAQKVSTPKQIECVGPSCNDTCSSGKYSTDGERCIEDENRVRYVVSLKLTNPKVHNILTDRKKMDTFKKEMEHALFLLFKGRLEVIENITVLEVWSNSIMTFHLLATREDVEELKSTIEQMLKLGKLGSFDFDHDYQEINSEPALRIDNMEASEVMPIAEGTELTLACMIQGSEHMKVKWFKDGYPVHVHTGDRSMWTTIVPKNSQEQYTALLGFDRVAALDTGTFTCQVTDWGFVRNSSLYVYVMAAPQPQVTPMTATIQLGSSLVVTCLSKDDVFGNFGYTWLKNGRVLNPSTESEMAEDLFPAGSRILLREAVSSSMYSCIITSSAGSTRKDSIITVIDKDRSTPCCPAEDYLKVRWTQTATNTENIQLCPTGYTGDVRRKCVPGPSEHGAVWEEPDFSDCFSGGFVSLKKKVDTLRLGYLISDTTALLVRLKRYLMAKKMKLHFCEGEPIVDVLQDINSIKHGDRRNQDGWAIFLDIASALLESPILIRKHYKLIQLHDLIFSYGFQYAERSNDVNFEFFERKVLAIQLGKIEDFQQPLRLPSKIYSSVSKLSDAPPLQYSWMTNSVELDFSYLDPAENEEEGNSTASVVVVFYKNLSSHLPQRFFTKKGIADVEYQLISSLVGVKVKGIINEDNISVRISLTSFNHTVTDKRIGWNISCGMANFEHGTVEFTTNHCHLIWNKGNNSICQCHRLGTYALLLTHYALPEEKHIEVSFDAIAGSGCAICAFLLFITILMLVSLWRKIHGAITALKIQICVALLGAFGIFFCGLIKPLPEEFFSYTVSLIQFFLLTAFSLQLCLALAVYIKNVELKNVQYSFTKISALGWAIPVIIVGATLAAQSLEGYELEGWWLTLGSNFFYAYTSSILILTMFQVLLFLIVKTEIRNYAKVSDFLQSKKVQVSNNRISLLHRSLLLTSSLLFMSMASILYVNFEQKVYEILFAISAVTVGVVVFLSYTFCSEKHFLLCCLQENHDQVNEHEDSDIRSGTDSFKSFLKPEIVDDPYSRKMHIDAEKRTERIKRMYSQIEKASLSDSLTPHHRTDATAELLPYQQADSSAEDGHTPIFKPYQHAVLKEGDAFCPDPADRGEAYPKMHWRYANHPHMVYGGSTSKHSREQVDPKRPLLLESDLDHPASQYPSSFSSSKTFQPSKTIRADITTGGTSRSESFSPLDTLEDGSNLKNSCFLQHTDSLETVVHCDTASKTEAPLRTITKDVAPPQTQSWNMTTV</sequence>
<keyword evidence="7 11" id="KW-1015">Disulfide bond</keyword>
<feature type="domain" description="G-protein coupled receptors family 2 profile 1" evidence="17">
    <location>
        <begin position="557"/>
        <end position="639"/>
    </location>
</feature>
<dbReference type="SUPFAM" id="SSF48726">
    <property type="entry name" value="Immunoglobulin"/>
    <property type="match status" value="2"/>
</dbReference>
<dbReference type="InterPro" id="IPR036445">
    <property type="entry name" value="GPCR_2_extracell_dom_sf"/>
</dbReference>
<evidence type="ECO:0000259" key="18">
    <source>
        <dbReference type="PROSITE" id="PS50261"/>
    </source>
</evidence>
<dbReference type="CDD" id="cd00041">
    <property type="entry name" value="CUB"/>
    <property type="match status" value="1"/>
</dbReference>
<reference evidence="20" key="2">
    <citation type="submission" date="2020-06" db="EMBL/GenBank/DDBJ databases">
        <authorList>
            <person name="Sheffer M."/>
        </authorList>
    </citation>
    <scope>NUCLEOTIDE SEQUENCE</scope>
</reference>
<evidence type="ECO:0000256" key="5">
    <source>
        <dbReference type="ARBA" id="ARBA00023040"/>
    </source>
</evidence>
<evidence type="ECO:0000256" key="6">
    <source>
        <dbReference type="ARBA" id="ARBA00023136"/>
    </source>
</evidence>
<feature type="domain" description="EGF-like" evidence="16">
    <location>
        <begin position="155"/>
        <end position="193"/>
    </location>
</feature>
<evidence type="ECO:0000256" key="10">
    <source>
        <dbReference type="ARBA" id="ARBA00023224"/>
    </source>
</evidence>
<feature type="transmembrane region" description="Helical" evidence="13">
    <location>
        <begin position="993"/>
        <end position="1012"/>
    </location>
</feature>
<feature type="disulfide bond" evidence="11">
    <location>
        <begin position="226"/>
        <end position="235"/>
    </location>
</feature>
<feature type="transmembrane region" description="Helical" evidence="13">
    <location>
        <begin position="1058"/>
        <end position="1079"/>
    </location>
</feature>
<evidence type="ECO:0000256" key="14">
    <source>
        <dbReference type="SAM" id="SignalP"/>
    </source>
</evidence>
<keyword evidence="3 13" id="KW-0812">Transmembrane</keyword>
<dbReference type="PROSITE" id="PS50026">
    <property type="entry name" value="EGF_3"/>
    <property type="match status" value="2"/>
</dbReference>
<dbReference type="PANTHER" id="PTHR45813">
    <property type="entry name" value="IG-LIKE DOMAIN-CONTAINING PROTEIN"/>
    <property type="match status" value="1"/>
</dbReference>
<dbReference type="InterPro" id="IPR051587">
    <property type="entry name" value="Adhesion_GPCR"/>
</dbReference>
<feature type="transmembrane region" description="Helical" evidence="13">
    <location>
        <begin position="1176"/>
        <end position="1196"/>
    </location>
</feature>
<feature type="transmembrane region" description="Helical" evidence="13">
    <location>
        <begin position="1152"/>
        <end position="1170"/>
    </location>
</feature>
<keyword evidence="4 13" id="KW-1133">Transmembrane helix</keyword>
<keyword evidence="14" id="KW-0732">Signal</keyword>
<keyword evidence="11" id="KW-0245">EGF-like domain</keyword>
<dbReference type="CDD" id="cd00054">
    <property type="entry name" value="EGF_CA"/>
    <property type="match status" value="1"/>
</dbReference>
<reference evidence="20" key="1">
    <citation type="journal article" date="2020" name="bioRxiv">
        <title>Chromosome-level reference genome of the European wasp spider Argiope bruennichi: a resource for studies on range expansion and evolutionary adaptation.</title>
        <authorList>
            <person name="Sheffer M.M."/>
            <person name="Hoppe A."/>
            <person name="Krehenwinkel H."/>
            <person name="Uhl G."/>
            <person name="Kuss A.W."/>
            <person name="Jensen L."/>
            <person name="Jensen C."/>
            <person name="Gillespie R.G."/>
            <person name="Hoff K.J."/>
            <person name="Prost S."/>
        </authorList>
    </citation>
    <scope>NUCLEOTIDE SEQUENCE</scope>
</reference>
<keyword evidence="6 13" id="KW-0472">Membrane</keyword>
<feature type="domain" description="EGF-like" evidence="16">
    <location>
        <begin position="194"/>
        <end position="236"/>
    </location>
</feature>
<dbReference type="Gene3D" id="2.60.40.10">
    <property type="entry name" value="Immunoglobulins"/>
    <property type="match status" value="2"/>
</dbReference>
<comment type="similarity">
    <text evidence="2">Belongs to the G-protein coupled receptor 2 family. Adhesion G-protein coupled receptor (ADGR) subfamily.</text>
</comment>
<feature type="domain" description="CUB" evidence="15">
    <location>
        <begin position="26"/>
        <end position="148"/>
    </location>
</feature>
<keyword evidence="8 20" id="KW-0675">Receptor</keyword>
<keyword evidence="9" id="KW-0325">Glycoprotein</keyword>
<feature type="compositionally biased region" description="Polar residues" evidence="12">
    <location>
        <begin position="1398"/>
        <end position="1409"/>
    </location>
</feature>
<organism evidence="20 21">
    <name type="scientific">Argiope bruennichi</name>
    <name type="common">Wasp spider</name>
    <name type="synonym">Aranea bruennichi</name>
    <dbReference type="NCBI Taxonomy" id="94029"/>
    <lineage>
        <taxon>Eukaryota</taxon>
        <taxon>Metazoa</taxon>
        <taxon>Ecdysozoa</taxon>
        <taxon>Arthropoda</taxon>
        <taxon>Chelicerata</taxon>
        <taxon>Arachnida</taxon>
        <taxon>Araneae</taxon>
        <taxon>Araneomorphae</taxon>
        <taxon>Entelegynae</taxon>
        <taxon>Araneoidea</taxon>
        <taxon>Araneidae</taxon>
        <taxon>Argiope</taxon>
    </lineage>
</organism>
<dbReference type="InterPro" id="IPR017981">
    <property type="entry name" value="GPCR_2-like_7TM"/>
</dbReference>
<dbReference type="PANTHER" id="PTHR45813:SF8">
    <property type="entry name" value="IG-LIKE DOMAIN-CONTAINING PROTEIN"/>
    <property type="match status" value="1"/>
</dbReference>
<dbReference type="InterPro" id="IPR035914">
    <property type="entry name" value="Sperma_CUB_dom_sf"/>
</dbReference>
<evidence type="ECO:0000259" key="15">
    <source>
        <dbReference type="PROSITE" id="PS01180"/>
    </source>
</evidence>
<evidence type="ECO:0000256" key="11">
    <source>
        <dbReference type="PROSITE-ProRule" id="PRU00076"/>
    </source>
</evidence>
<feature type="disulfide bond" evidence="11">
    <location>
        <begin position="207"/>
        <end position="224"/>
    </location>
</feature>
<dbReference type="PROSITE" id="PS50227">
    <property type="entry name" value="G_PROTEIN_RECEP_F2_3"/>
    <property type="match status" value="1"/>
</dbReference>
<dbReference type="InterPro" id="IPR013783">
    <property type="entry name" value="Ig-like_fold"/>
</dbReference>
<dbReference type="GO" id="GO:0016020">
    <property type="term" value="C:membrane"/>
    <property type="evidence" value="ECO:0007669"/>
    <property type="project" value="UniProtKB-SubCell"/>
</dbReference>
<keyword evidence="5" id="KW-0297">G-protein coupled receptor</keyword>
<dbReference type="SUPFAM" id="SSF49854">
    <property type="entry name" value="Spermadhesin, CUB domain"/>
    <property type="match status" value="1"/>
</dbReference>
<dbReference type="InterPro" id="IPR001879">
    <property type="entry name" value="GPCR_2_extracellular_dom"/>
</dbReference>
<dbReference type="InterPro" id="IPR036179">
    <property type="entry name" value="Ig-like_dom_sf"/>
</dbReference>
<accession>A0A8T0E6I6</accession>
<feature type="domain" description="Ig-like" evidence="19">
    <location>
        <begin position="378"/>
        <end position="467"/>
    </location>
</feature>
<dbReference type="Proteomes" id="UP000807504">
    <property type="component" value="Unassembled WGS sequence"/>
</dbReference>
<evidence type="ECO:0000256" key="1">
    <source>
        <dbReference type="ARBA" id="ARBA00004141"/>
    </source>
</evidence>
<dbReference type="SMART" id="SM00181">
    <property type="entry name" value="EGF"/>
    <property type="match status" value="2"/>
</dbReference>
<dbReference type="Gene3D" id="2.60.220.50">
    <property type="match status" value="1"/>
</dbReference>
<evidence type="ECO:0000313" key="21">
    <source>
        <dbReference type="Proteomes" id="UP000807504"/>
    </source>
</evidence>
<evidence type="ECO:0000256" key="7">
    <source>
        <dbReference type="ARBA" id="ARBA00023157"/>
    </source>
</evidence>
<dbReference type="PROSITE" id="PS50261">
    <property type="entry name" value="G_PROTEIN_RECEP_F2_4"/>
    <property type="match status" value="1"/>
</dbReference>
<dbReference type="InterPro" id="IPR000859">
    <property type="entry name" value="CUB_dom"/>
</dbReference>
<dbReference type="EMBL" id="JABXBU010002230">
    <property type="protein sequence ID" value="KAF8766542.1"/>
    <property type="molecule type" value="Genomic_DNA"/>
</dbReference>
<dbReference type="Pfam" id="PF00431">
    <property type="entry name" value="CUB"/>
    <property type="match status" value="1"/>
</dbReference>
<feature type="disulfide bond" evidence="11">
    <location>
        <begin position="164"/>
        <end position="181"/>
    </location>
</feature>
<dbReference type="Pfam" id="PF00002">
    <property type="entry name" value="7tm_2"/>
    <property type="match status" value="1"/>
</dbReference>
<dbReference type="InterPro" id="IPR046338">
    <property type="entry name" value="GAIN_dom_sf"/>
</dbReference>
<feature type="region of interest" description="Disordered" evidence="12">
    <location>
        <begin position="1369"/>
        <end position="1413"/>
    </location>
</feature>
<feature type="compositionally biased region" description="Low complexity" evidence="12">
    <location>
        <begin position="1374"/>
        <end position="1391"/>
    </location>
</feature>
<dbReference type="SUPFAM" id="SSF57196">
    <property type="entry name" value="EGF/Laminin"/>
    <property type="match status" value="1"/>
</dbReference>
<comment type="subcellular location">
    <subcellularLocation>
        <location evidence="1">Membrane</location>
        <topology evidence="1">Multi-pass membrane protein</topology>
    </subcellularLocation>
</comment>
<dbReference type="InterPro" id="IPR000742">
    <property type="entry name" value="EGF"/>
</dbReference>
<keyword evidence="21" id="KW-1185">Reference proteome</keyword>
<comment type="caution">
    <text evidence="11">Lacks conserved residue(s) required for the propagation of feature annotation.</text>
</comment>
<dbReference type="PROSITE" id="PS50835">
    <property type="entry name" value="IG_LIKE"/>
    <property type="match status" value="2"/>
</dbReference>
<feature type="signal peptide" evidence="14">
    <location>
        <begin position="1"/>
        <end position="21"/>
    </location>
</feature>
<gene>
    <name evidence="20" type="ORF">HNY73_019595</name>
</gene>
<feature type="domain" description="G-protein coupled receptors family 2 profile 2" evidence="18">
    <location>
        <begin position="955"/>
        <end position="1200"/>
    </location>
</feature>
<evidence type="ECO:0000259" key="17">
    <source>
        <dbReference type="PROSITE" id="PS50227"/>
    </source>
</evidence>
<dbReference type="GO" id="GO:0004930">
    <property type="term" value="F:G protein-coupled receptor activity"/>
    <property type="evidence" value="ECO:0007669"/>
    <property type="project" value="UniProtKB-KW"/>
</dbReference>
<protein>
    <submittedName>
        <fullName evidence="20">Adhesion G protein-coupled receptor B3 like protein</fullName>
    </submittedName>
</protein>
<keyword evidence="10" id="KW-0807">Transducer</keyword>
<evidence type="ECO:0000256" key="2">
    <source>
        <dbReference type="ARBA" id="ARBA00007343"/>
    </source>
</evidence>
<dbReference type="Gene3D" id="2.60.120.290">
    <property type="entry name" value="Spermadhesin, CUB domain"/>
    <property type="match status" value="1"/>
</dbReference>
<feature type="disulfide bond" evidence="11">
    <location>
        <begin position="183"/>
        <end position="192"/>
    </location>
</feature>
<name>A0A8T0E6I6_ARGBR</name>
<dbReference type="PROSITE" id="PS00022">
    <property type="entry name" value="EGF_1"/>
    <property type="match status" value="2"/>
</dbReference>